<evidence type="ECO:0000313" key="1">
    <source>
        <dbReference type="EMBL" id="KAH3748436.1"/>
    </source>
</evidence>
<evidence type="ECO:0000313" key="2">
    <source>
        <dbReference type="Proteomes" id="UP000828390"/>
    </source>
</evidence>
<organism evidence="1 2">
    <name type="scientific">Dreissena polymorpha</name>
    <name type="common">Zebra mussel</name>
    <name type="synonym">Mytilus polymorpha</name>
    <dbReference type="NCBI Taxonomy" id="45954"/>
    <lineage>
        <taxon>Eukaryota</taxon>
        <taxon>Metazoa</taxon>
        <taxon>Spiralia</taxon>
        <taxon>Lophotrochozoa</taxon>
        <taxon>Mollusca</taxon>
        <taxon>Bivalvia</taxon>
        <taxon>Autobranchia</taxon>
        <taxon>Heteroconchia</taxon>
        <taxon>Euheterodonta</taxon>
        <taxon>Imparidentia</taxon>
        <taxon>Neoheterodontei</taxon>
        <taxon>Myida</taxon>
        <taxon>Dreissenoidea</taxon>
        <taxon>Dreissenidae</taxon>
        <taxon>Dreissena</taxon>
    </lineage>
</organism>
<reference evidence="1" key="1">
    <citation type="journal article" date="2019" name="bioRxiv">
        <title>The Genome of the Zebra Mussel, Dreissena polymorpha: A Resource for Invasive Species Research.</title>
        <authorList>
            <person name="McCartney M.A."/>
            <person name="Auch B."/>
            <person name="Kono T."/>
            <person name="Mallez S."/>
            <person name="Zhang Y."/>
            <person name="Obille A."/>
            <person name="Becker A."/>
            <person name="Abrahante J.E."/>
            <person name="Garbe J."/>
            <person name="Badalamenti J.P."/>
            <person name="Herman A."/>
            <person name="Mangelson H."/>
            <person name="Liachko I."/>
            <person name="Sullivan S."/>
            <person name="Sone E.D."/>
            <person name="Koren S."/>
            <person name="Silverstein K.A.T."/>
            <person name="Beckman K.B."/>
            <person name="Gohl D.M."/>
        </authorList>
    </citation>
    <scope>NUCLEOTIDE SEQUENCE</scope>
    <source>
        <strain evidence="1">Duluth1</strain>
        <tissue evidence="1">Whole animal</tissue>
    </source>
</reference>
<comment type="caution">
    <text evidence="1">The sequence shown here is derived from an EMBL/GenBank/DDBJ whole genome shotgun (WGS) entry which is preliminary data.</text>
</comment>
<dbReference type="Proteomes" id="UP000828390">
    <property type="component" value="Unassembled WGS sequence"/>
</dbReference>
<gene>
    <name evidence="1" type="ORF">DPMN_182881</name>
</gene>
<proteinExistence type="predicted"/>
<protein>
    <submittedName>
        <fullName evidence="1">Uncharacterized protein</fullName>
    </submittedName>
</protein>
<keyword evidence="2" id="KW-1185">Reference proteome</keyword>
<feature type="non-terminal residue" evidence="1">
    <location>
        <position position="1"/>
    </location>
</feature>
<dbReference type="AlphaFoldDB" id="A0A9D4I329"/>
<reference evidence="1" key="2">
    <citation type="submission" date="2020-11" db="EMBL/GenBank/DDBJ databases">
        <authorList>
            <person name="McCartney M.A."/>
            <person name="Auch B."/>
            <person name="Kono T."/>
            <person name="Mallez S."/>
            <person name="Becker A."/>
            <person name="Gohl D.M."/>
            <person name="Silverstein K.A.T."/>
            <person name="Koren S."/>
            <person name="Bechman K.B."/>
            <person name="Herman A."/>
            <person name="Abrahante J.E."/>
            <person name="Garbe J."/>
        </authorList>
    </citation>
    <scope>NUCLEOTIDE SEQUENCE</scope>
    <source>
        <strain evidence="1">Duluth1</strain>
        <tissue evidence="1">Whole animal</tissue>
    </source>
</reference>
<accession>A0A9D4I329</accession>
<dbReference type="EMBL" id="JAIWYP010000010">
    <property type="protein sequence ID" value="KAH3748436.1"/>
    <property type="molecule type" value="Genomic_DNA"/>
</dbReference>
<name>A0A9D4I329_DREPO</name>
<sequence>FSAGGGGILVWCCHLRLSFFPPRFSANAVRAPSYVRLLTARLRLKHRAELAGYVKALRIKGTESVFD</sequence>